<feature type="region of interest" description="Disordered" evidence="1">
    <location>
        <begin position="782"/>
        <end position="831"/>
    </location>
</feature>
<dbReference type="InterPro" id="IPR001478">
    <property type="entry name" value="PDZ"/>
</dbReference>
<feature type="compositionally biased region" description="Basic and acidic residues" evidence="1">
    <location>
        <begin position="803"/>
        <end position="814"/>
    </location>
</feature>
<name>A0ABM1TQX8_LIMPO</name>
<feature type="compositionally biased region" description="Low complexity" evidence="1">
    <location>
        <begin position="721"/>
        <end position="750"/>
    </location>
</feature>
<dbReference type="InterPro" id="IPR050614">
    <property type="entry name" value="Synaptic_Scaffolding_LAP-MAGUK"/>
</dbReference>
<proteinExistence type="predicted"/>
<evidence type="ECO:0000313" key="4">
    <source>
        <dbReference type="RefSeq" id="XP_022258284.1"/>
    </source>
</evidence>
<feature type="domain" description="PDZ" evidence="2">
    <location>
        <begin position="985"/>
        <end position="1038"/>
    </location>
</feature>
<feature type="region of interest" description="Disordered" evidence="1">
    <location>
        <begin position="649"/>
        <end position="691"/>
    </location>
</feature>
<feature type="compositionally biased region" description="Polar residues" evidence="1">
    <location>
        <begin position="382"/>
        <end position="397"/>
    </location>
</feature>
<feature type="region of interest" description="Disordered" evidence="1">
    <location>
        <begin position="58"/>
        <end position="78"/>
    </location>
</feature>
<dbReference type="PANTHER" id="PTHR23119:SF50">
    <property type="entry name" value="PDZ DOMAIN-CONTAINING PROTEIN"/>
    <property type="match status" value="1"/>
</dbReference>
<feature type="compositionally biased region" description="Basic and acidic residues" evidence="1">
    <location>
        <begin position="59"/>
        <end position="76"/>
    </location>
</feature>
<reference evidence="4" key="1">
    <citation type="submission" date="2025-08" db="UniProtKB">
        <authorList>
            <consortium name="RefSeq"/>
        </authorList>
    </citation>
    <scope>IDENTIFICATION</scope>
    <source>
        <tissue evidence="4">Muscle</tissue>
    </source>
</reference>
<sequence length="1038" mass="114115">HGSGKDVSNIDKEARQQIKFSSDIAVDQPGKLVRAPTPYPKELKAHAKHARNYALKLQENGREGSEEPVVENKETEEIMINGDLPESFVVRTGVSEARVKVKEAKVTKPKCHSLSPHLNERHLLYKHDKSDTDTSVELPLVVKTSPIRESKGNASSSERSLDSLCVSVKSSPSQGVAQPPDNHDSPNLRVSTGFVKNRGATSTRFKSRLKREENVDCEQGYRSDHEVYLLHREQLEPQDGYFSDWETEAGREISLSNLHTPLCTRVTSREDPVPTRIPTNGQVPAVHNSASVHNQLQGSAHRWDKSTEGFDYIDNGSENEEQQQYQINERDQHLRPSLPNLQHSSPDEPKDVVFIPETQNQSGSSLSYGSTRGSVQPHYASLQYNPRQSPSPCTNPKRSIGVSPPTVRFPHSHKVNDQDFSQVVLPSQTSLPRPQAQPIPSTKLTSNQRLGFPVVRNHPPLAYSGYPIEVASRFPNIAPSLQDSQMYIPQSSVLPLDVRSPLLTVFHHPLRPPSSHWNLPHYSSNGCDYQEQQSPSSVAVHSHSSSSSGFHLRSPTPSCTTSLSMQEALSHFSTSDIGSHTNIVSSTDHPEQIRRYHIPLSNYRNPQEGNSLTFGTKPQLSCSETYQHVSQVITTHPGQELQWYDPAGAASQSPAIPKGFLSPGSSASWTHAESSVGNQQNRPAGYGLVTERTNPPLINDVEYCQSGSFINSFCPSSGNDRPSSVRSSLSRHSSRPSSFSSMNSASPDSSTKQLLGPPRGDPSQCYINGLDICVNFVPDAQESPAKSLPDAQEPPAKSLPPSPREKSYNEDKLLSSDPPPLPPKPSFQTAGLLHGKDMEGELPVLKFRSLPVGAREYGQSVEQQQSNHLLDSKQITERLHDIHFSPILPAHSSKHENKEVETHTSHSIQVDRVVSEGKRVSPCSSSGARTVNCPAGVETQFSPTGSLFDNHRNEHDEGQSSPQQLNKPWIFGTHKNTQVCPVMITKNPDLGFSITGGAGNLQNPNKLQDTGIYVSHVEDNGPASTALRPGDKILQVSF</sequence>
<dbReference type="GeneID" id="106474226"/>
<dbReference type="Pfam" id="PF00595">
    <property type="entry name" value="PDZ"/>
    <property type="match status" value="1"/>
</dbReference>
<feature type="non-terminal residue" evidence="4">
    <location>
        <position position="1"/>
    </location>
</feature>
<accession>A0ABM1TQX8</accession>
<feature type="compositionally biased region" description="Low complexity" evidence="1">
    <location>
        <begin position="534"/>
        <end position="548"/>
    </location>
</feature>
<protein>
    <submittedName>
        <fullName evidence="4">Uncharacterized protein LOC106474226</fullName>
    </submittedName>
</protein>
<feature type="region of interest" description="Disordered" evidence="1">
    <location>
        <begin position="528"/>
        <end position="554"/>
    </location>
</feature>
<evidence type="ECO:0000256" key="1">
    <source>
        <dbReference type="SAM" id="MobiDB-lite"/>
    </source>
</evidence>
<gene>
    <name evidence="4" type="primary">LOC106474226</name>
</gene>
<keyword evidence="3" id="KW-1185">Reference proteome</keyword>
<feature type="region of interest" description="Disordered" evidence="1">
    <location>
        <begin position="148"/>
        <end position="191"/>
    </location>
</feature>
<dbReference type="SUPFAM" id="SSF50156">
    <property type="entry name" value="PDZ domain-like"/>
    <property type="match status" value="1"/>
</dbReference>
<evidence type="ECO:0000259" key="2">
    <source>
        <dbReference type="PROSITE" id="PS50106"/>
    </source>
</evidence>
<organism evidence="3 4">
    <name type="scientific">Limulus polyphemus</name>
    <name type="common">Atlantic horseshoe crab</name>
    <dbReference type="NCBI Taxonomy" id="6850"/>
    <lineage>
        <taxon>Eukaryota</taxon>
        <taxon>Metazoa</taxon>
        <taxon>Ecdysozoa</taxon>
        <taxon>Arthropoda</taxon>
        <taxon>Chelicerata</taxon>
        <taxon>Merostomata</taxon>
        <taxon>Xiphosura</taxon>
        <taxon>Limulidae</taxon>
        <taxon>Limulus</taxon>
    </lineage>
</organism>
<feature type="region of interest" description="Disordered" evidence="1">
    <location>
        <begin position="382"/>
        <end position="413"/>
    </location>
</feature>
<feature type="region of interest" description="Disordered" evidence="1">
    <location>
        <begin position="715"/>
        <end position="761"/>
    </location>
</feature>
<dbReference type="RefSeq" id="XP_022258284.1">
    <property type="nucleotide sequence ID" value="XM_022402576.1"/>
</dbReference>
<feature type="compositionally biased region" description="Polar residues" evidence="1">
    <location>
        <begin position="663"/>
        <end position="682"/>
    </location>
</feature>
<dbReference type="PANTHER" id="PTHR23119">
    <property type="entry name" value="DISCS LARGE"/>
    <property type="match status" value="1"/>
</dbReference>
<dbReference type="InterPro" id="IPR036034">
    <property type="entry name" value="PDZ_sf"/>
</dbReference>
<dbReference type="Proteomes" id="UP000694941">
    <property type="component" value="Unplaced"/>
</dbReference>
<evidence type="ECO:0000313" key="3">
    <source>
        <dbReference type="Proteomes" id="UP000694941"/>
    </source>
</evidence>
<dbReference type="PROSITE" id="PS50106">
    <property type="entry name" value="PDZ"/>
    <property type="match status" value="1"/>
</dbReference>
<dbReference type="Gene3D" id="2.30.42.10">
    <property type="match status" value="1"/>
</dbReference>